<dbReference type="InterPro" id="IPR036322">
    <property type="entry name" value="WD40_repeat_dom_sf"/>
</dbReference>
<evidence type="ECO:0000313" key="5">
    <source>
        <dbReference type="Proteomes" id="UP000236333"/>
    </source>
</evidence>
<dbReference type="PANTHER" id="PTHR22850">
    <property type="entry name" value="WD40 REPEAT FAMILY"/>
    <property type="match status" value="1"/>
</dbReference>
<dbReference type="EMBL" id="PGGS01000411">
    <property type="protein sequence ID" value="PNH04224.1"/>
    <property type="molecule type" value="Genomic_DNA"/>
</dbReference>
<dbReference type="InterPro" id="IPR015943">
    <property type="entry name" value="WD40/YVTN_repeat-like_dom_sf"/>
</dbReference>
<dbReference type="PROSITE" id="PS50082">
    <property type="entry name" value="WD_REPEATS_2"/>
    <property type="match status" value="1"/>
</dbReference>
<dbReference type="Pfam" id="PF00400">
    <property type="entry name" value="WD40"/>
    <property type="match status" value="1"/>
</dbReference>
<keyword evidence="5" id="KW-1185">Reference proteome</keyword>
<evidence type="ECO:0000313" key="4">
    <source>
        <dbReference type="EMBL" id="PNH04224.1"/>
    </source>
</evidence>
<evidence type="ECO:0000256" key="2">
    <source>
        <dbReference type="ARBA" id="ARBA00022737"/>
    </source>
</evidence>
<evidence type="ECO:0000256" key="3">
    <source>
        <dbReference type="PROSITE-ProRule" id="PRU00221"/>
    </source>
</evidence>
<keyword evidence="4" id="KW-0808">Transferase</keyword>
<proteinExistence type="predicted"/>
<dbReference type="Proteomes" id="UP000236333">
    <property type="component" value="Unassembled WGS sequence"/>
</dbReference>
<accession>A0A2J7ZVD3</accession>
<gene>
    <name evidence="4" type="ORF">TSOC_009645</name>
</gene>
<dbReference type="SMART" id="SM00320">
    <property type="entry name" value="WD40"/>
    <property type="match status" value="3"/>
</dbReference>
<comment type="caution">
    <text evidence="4">The sequence shown here is derived from an EMBL/GenBank/DDBJ whole genome shotgun (WGS) entry which is preliminary data.</text>
</comment>
<name>A0A2J7ZVD3_9CHLO</name>
<dbReference type="GO" id="GO:0016740">
    <property type="term" value="F:transferase activity"/>
    <property type="evidence" value="ECO:0007669"/>
    <property type="project" value="UniProtKB-KW"/>
</dbReference>
<evidence type="ECO:0000256" key="1">
    <source>
        <dbReference type="ARBA" id="ARBA00022574"/>
    </source>
</evidence>
<keyword evidence="2" id="KW-0677">Repeat</keyword>
<keyword evidence="1 3" id="KW-0853">WD repeat</keyword>
<dbReference type="Gene3D" id="2.130.10.10">
    <property type="entry name" value="YVTN repeat-like/Quinoprotein amine dehydrogenase"/>
    <property type="match status" value="1"/>
</dbReference>
<dbReference type="InterPro" id="IPR050459">
    <property type="entry name" value="WD_repeat_RBAP46/RBAP48/MSI1"/>
</dbReference>
<organism evidence="4 5">
    <name type="scientific">Tetrabaena socialis</name>
    <dbReference type="NCBI Taxonomy" id="47790"/>
    <lineage>
        <taxon>Eukaryota</taxon>
        <taxon>Viridiplantae</taxon>
        <taxon>Chlorophyta</taxon>
        <taxon>core chlorophytes</taxon>
        <taxon>Chlorophyceae</taxon>
        <taxon>CS clade</taxon>
        <taxon>Chlamydomonadales</taxon>
        <taxon>Tetrabaenaceae</taxon>
        <taxon>Tetrabaena</taxon>
    </lineage>
</organism>
<sequence length="275" mass="27182">MGGVAEYAVRQDGSLAEVTVRRGGHDADADVTELAAAAAGPGGAGPAAGLIASAGTDGRSLLWDFRQPAKPALHAPRCRRDVNAVALAPEGGGGGGGGGGDGAAGPLLACAGDDGVVRVYDVRQLCSGGGGGSATASTSAAAAGPAPALHRLKGHGCRVLQLAFSPHHSRLLASADALGRVLLWELGRTTPLPEGLASQPELLFVHAGHVLPVDDVSWSTELYGALASTAGFLDVEQVEGLTAAAAEGGLEVQGPVVQVWQPAADLLPKVAAAAN</sequence>
<feature type="repeat" description="WD" evidence="3">
    <location>
        <begin position="152"/>
        <end position="186"/>
    </location>
</feature>
<reference evidence="4 5" key="1">
    <citation type="journal article" date="2017" name="Mol. Biol. Evol.">
        <title>The 4-celled Tetrabaena socialis nuclear genome reveals the essential components for genetic control of cell number at the origin of multicellularity in the volvocine lineage.</title>
        <authorList>
            <person name="Featherston J."/>
            <person name="Arakaki Y."/>
            <person name="Hanschen E.R."/>
            <person name="Ferris P.J."/>
            <person name="Michod R.E."/>
            <person name="Olson B.J.S.C."/>
            <person name="Nozaki H."/>
            <person name="Durand P.M."/>
        </authorList>
    </citation>
    <scope>NUCLEOTIDE SEQUENCE [LARGE SCALE GENOMIC DNA]</scope>
    <source>
        <strain evidence="4 5">NIES-571</strain>
    </source>
</reference>
<protein>
    <submittedName>
        <fullName evidence="4">Histone acetyltransferase type B subunit 2</fullName>
    </submittedName>
</protein>
<dbReference type="OrthoDB" id="534585at2759"/>
<dbReference type="SUPFAM" id="SSF50978">
    <property type="entry name" value="WD40 repeat-like"/>
    <property type="match status" value="1"/>
</dbReference>
<dbReference type="AlphaFoldDB" id="A0A2J7ZVD3"/>
<dbReference type="InterPro" id="IPR001680">
    <property type="entry name" value="WD40_rpt"/>
</dbReference>